<evidence type="ECO:0000313" key="4">
    <source>
        <dbReference type="EMBL" id="CDY23134.1"/>
    </source>
</evidence>
<evidence type="ECO:0000313" key="6">
    <source>
        <dbReference type="EMBL" id="CDY63678.1"/>
    </source>
</evidence>
<dbReference type="PROSITE" id="PS50104">
    <property type="entry name" value="TIR"/>
    <property type="match status" value="1"/>
</dbReference>
<dbReference type="GO" id="GO:0005634">
    <property type="term" value="C:nucleus"/>
    <property type="evidence" value="ECO:0000318"/>
    <property type="project" value="GO_Central"/>
</dbReference>
<evidence type="ECO:0000313" key="5">
    <source>
        <dbReference type="EMBL" id="CDY37974.1"/>
    </source>
</evidence>
<dbReference type="OrthoDB" id="6160824at2759"/>
<dbReference type="PANTHER" id="PTHR32009:SF81">
    <property type="entry name" value="TIR DOMAIN-CONTAINING PROTEIN"/>
    <property type="match status" value="1"/>
</dbReference>
<accession>A0A078GCS6</accession>
<dbReference type="PANTHER" id="PTHR32009">
    <property type="entry name" value="TMV RESISTANCE PROTEIN N-LIKE"/>
    <property type="match status" value="1"/>
</dbReference>
<keyword evidence="7" id="KW-1185">Reference proteome</keyword>
<dbReference type="AlphaFoldDB" id="A0A078GCS6"/>
<gene>
    <name evidence="4" type="primary">BnaC09g18880D</name>
    <name evidence="6" type="synonym">BnaA01g35640D</name>
    <name evidence="5" type="synonym">BnaC05g08000D</name>
    <name evidence="3" type="ORF">DARMORV10_C09P27680.1</name>
    <name evidence="4" type="ORF">GSBRNA2T00021652001</name>
    <name evidence="6" type="ORF">GSBRNA2T00039534001</name>
    <name evidence="5" type="ORF">GSBRNA2T00065015001</name>
</gene>
<dbReference type="STRING" id="3708.A0A078GCS6"/>
<evidence type="ECO:0000313" key="3">
    <source>
        <dbReference type="EMBL" id="CAF1733219.1"/>
    </source>
</evidence>
<evidence type="ECO:0000313" key="7">
    <source>
        <dbReference type="Proteomes" id="UP000028999"/>
    </source>
</evidence>
<dbReference type="Gramene" id="CDY37974">
    <property type="protein sequence ID" value="CDY37974"/>
    <property type="gene ID" value="GSBRNA2T00065015001"/>
</dbReference>
<dbReference type="OMA" id="HDDEHIM"/>
<dbReference type="Proteomes" id="UP001295469">
    <property type="component" value="Chromosome C09"/>
</dbReference>
<reference evidence="4 7" key="1">
    <citation type="journal article" date="2014" name="Science">
        <title>Plant genetics. Early allopolyploid evolution in the post-Neolithic Brassica napus oilseed genome.</title>
        <authorList>
            <person name="Chalhoub B."/>
            <person name="Denoeud F."/>
            <person name="Liu S."/>
            <person name="Parkin I.A."/>
            <person name="Tang H."/>
            <person name="Wang X."/>
            <person name="Chiquet J."/>
            <person name="Belcram H."/>
            <person name="Tong C."/>
            <person name="Samans B."/>
            <person name="Correa M."/>
            <person name="Da Silva C."/>
            <person name="Just J."/>
            <person name="Falentin C."/>
            <person name="Koh C.S."/>
            <person name="Le Clainche I."/>
            <person name="Bernard M."/>
            <person name="Bento P."/>
            <person name="Noel B."/>
            <person name="Labadie K."/>
            <person name="Alberti A."/>
            <person name="Charles M."/>
            <person name="Arnaud D."/>
            <person name="Guo H."/>
            <person name="Daviaud C."/>
            <person name="Alamery S."/>
            <person name="Jabbari K."/>
            <person name="Zhao M."/>
            <person name="Edger P.P."/>
            <person name="Chelaifa H."/>
            <person name="Tack D."/>
            <person name="Lassalle G."/>
            <person name="Mestiri I."/>
            <person name="Schnel N."/>
            <person name="Le Paslier M.C."/>
            <person name="Fan G."/>
            <person name="Renault V."/>
            <person name="Bayer P.E."/>
            <person name="Golicz A.A."/>
            <person name="Manoli S."/>
            <person name="Lee T.H."/>
            <person name="Thi V.H."/>
            <person name="Chalabi S."/>
            <person name="Hu Q."/>
            <person name="Fan C."/>
            <person name="Tollenaere R."/>
            <person name="Lu Y."/>
            <person name="Battail C."/>
            <person name="Shen J."/>
            <person name="Sidebottom C.H."/>
            <person name="Wang X."/>
            <person name="Canaguier A."/>
            <person name="Chauveau A."/>
            <person name="Berard A."/>
            <person name="Deniot G."/>
            <person name="Guan M."/>
            <person name="Liu Z."/>
            <person name="Sun F."/>
            <person name="Lim Y.P."/>
            <person name="Lyons E."/>
            <person name="Town C.D."/>
            <person name="Bancroft I."/>
            <person name="Wang X."/>
            <person name="Meng J."/>
            <person name="Ma J."/>
            <person name="Pires J.C."/>
            <person name="King G.J."/>
            <person name="Brunel D."/>
            <person name="Delourme R."/>
            <person name="Renard M."/>
            <person name="Aury J.M."/>
            <person name="Adams K.L."/>
            <person name="Batley J."/>
            <person name="Snowdon R.J."/>
            <person name="Tost J."/>
            <person name="Edwards D."/>
            <person name="Zhou Y."/>
            <person name="Hua W."/>
            <person name="Sharpe A.G."/>
            <person name="Paterson A.H."/>
            <person name="Guan C."/>
            <person name="Wincker P."/>
        </authorList>
    </citation>
    <scope>NUCLEOTIDE SEQUENCE [LARGE SCALE GENOMIC DNA]</scope>
    <source>
        <strain evidence="7">cv. Darmor-bzh</strain>
    </source>
</reference>
<dbReference type="SMART" id="SM00255">
    <property type="entry name" value="TIR"/>
    <property type="match status" value="1"/>
</dbReference>
<dbReference type="EMBL" id="LK034336">
    <property type="protein sequence ID" value="CDY63678.1"/>
    <property type="molecule type" value="Genomic_DNA"/>
</dbReference>
<dbReference type="SUPFAM" id="SSF52200">
    <property type="entry name" value="Toll/Interleukin receptor TIR domain"/>
    <property type="match status" value="1"/>
</dbReference>
<dbReference type="EMBL" id="LK032140">
    <property type="protein sequence ID" value="CDY23134.1"/>
    <property type="molecule type" value="Genomic_DNA"/>
</dbReference>
<keyword evidence="1" id="KW-0520">NAD</keyword>
<dbReference type="EMBL" id="HG994373">
    <property type="protein sequence ID" value="CAF1733219.1"/>
    <property type="molecule type" value="Genomic_DNA"/>
</dbReference>
<dbReference type="GO" id="GO:0006952">
    <property type="term" value="P:defense response"/>
    <property type="evidence" value="ECO:0000318"/>
    <property type="project" value="GO_Central"/>
</dbReference>
<reference evidence="3" key="3">
    <citation type="submission" date="2021-01" db="EMBL/GenBank/DDBJ databases">
        <authorList>
            <consortium name="Genoscope - CEA"/>
            <person name="William W."/>
        </authorList>
    </citation>
    <scope>NUCLEOTIDE SEQUENCE</scope>
</reference>
<dbReference type="InterPro" id="IPR035897">
    <property type="entry name" value="Toll_tir_struct_dom_sf"/>
</dbReference>
<sequence length="165" mass="19521">MAVQEPLVPHHQVFLNFRGEELRDGFVSYLETALKNAGINVFIDKNEMRGEDLTVLFRRIEESKIALVVFSRRYMESKWCLNELVKIKECVEEKKLVAFPIFFKVNPIELEELFYDAREIHSNVQTHIMEKWKVALECIKSKMGLTLKEQRYCFGSLCLKMCYFL</sequence>
<dbReference type="Gene3D" id="3.40.50.10140">
    <property type="entry name" value="Toll/interleukin-1 receptor homology (TIR) domain"/>
    <property type="match status" value="1"/>
</dbReference>
<feature type="domain" description="TIR" evidence="2">
    <location>
        <begin position="9"/>
        <end position="165"/>
    </location>
</feature>
<dbReference type="PaxDb" id="3708-A0A078GCS6"/>
<dbReference type="Proteomes" id="UP000028999">
    <property type="component" value="Unassembled WGS sequence"/>
</dbReference>
<name>A0A078GCS6_BRANA</name>
<dbReference type="Gramene" id="CDY63678">
    <property type="protein sequence ID" value="CDY63678"/>
    <property type="gene ID" value="GSBRNA2T00039534001"/>
</dbReference>
<organism evidence="4 7">
    <name type="scientific">Brassica napus</name>
    <name type="common">Rape</name>
    <dbReference type="NCBI Taxonomy" id="3708"/>
    <lineage>
        <taxon>Eukaryota</taxon>
        <taxon>Viridiplantae</taxon>
        <taxon>Streptophyta</taxon>
        <taxon>Embryophyta</taxon>
        <taxon>Tracheophyta</taxon>
        <taxon>Spermatophyta</taxon>
        <taxon>Magnoliopsida</taxon>
        <taxon>eudicotyledons</taxon>
        <taxon>Gunneridae</taxon>
        <taxon>Pentapetalae</taxon>
        <taxon>rosids</taxon>
        <taxon>malvids</taxon>
        <taxon>Brassicales</taxon>
        <taxon>Brassicaceae</taxon>
        <taxon>Brassiceae</taxon>
        <taxon>Brassica</taxon>
    </lineage>
</organism>
<dbReference type="GO" id="GO:0007165">
    <property type="term" value="P:signal transduction"/>
    <property type="evidence" value="ECO:0000318"/>
    <property type="project" value="GO_Central"/>
</dbReference>
<dbReference type="FunFam" id="3.40.50.10140:FF:000007">
    <property type="entry name" value="Disease resistance protein (TIR-NBS-LRR class)"/>
    <property type="match status" value="1"/>
</dbReference>
<dbReference type="InterPro" id="IPR000157">
    <property type="entry name" value="TIR_dom"/>
</dbReference>
<dbReference type="EMBL" id="LK032413">
    <property type="protein sequence ID" value="CDY37974.1"/>
    <property type="molecule type" value="Genomic_DNA"/>
</dbReference>
<dbReference type="Pfam" id="PF01582">
    <property type="entry name" value="TIR"/>
    <property type="match status" value="1"/>
</dbReference>
<evidence type="ECO:0000256" key="1">
    <source>
        <dbReference type="ARBA" id="ARBA00023027"/>
    </source>
</evidence>
<proteinExistence type="predicted"/>
<reference evidence="4" key="2">
    <citation type="submission" date="2014-06" db="EMBL/GenBank/DDBJ databases">
        <authorList>
            <person name="Genoscope - CEA"/>
        </authorList>
    </citation>
    <scope>NUCLEOTIDE SEQUENCE</scope>
</reference>
<dbReference type="SMR" id="A0A078GCS6"/>
<dbReference type="Gramene" id="CDY23134">
    <property type="protein sequence ID" value="CDY23134"/>
    <property type="gene ID" value="GSBRNA2T00021652001"/>
</dbReference>
<protein>
    <submittedName>
        <fullName evidence="3">(rape) hypothetical protein</fullName>
    </submittedName>
    <submittedName>
        <fullName evidence="6">BnaA01g35640D protein</fullName>
    </submittedName>
    <submittedName>
        <fullName evidence="5">BnaC05g08000D protein</fullName>
    </submittedName>
    <submittedName>
        <fullName evidence="4">BnaC09g18880D protein</fullName>
    </submittedName>
</protein>
<evidence type="ECO:0000259" key="2">
    <source>
        <dbReference type="PROSITE" id="PS50104"/>
    </source>
</evidence>